<proteinExistence type="predicted"/>
<accession>A0A9P0B0X9</accession>
<keyword evidence="4" id="KW-1185">Reference proteome</keyword>
<keyword evidence="2" id="KW-0732">Signal</keyword>
<protein>
    <submittedName>
        <fullName evidence="3">Uncharacterized protein</fullName>
    </submittedName>
</protein>
<evidence type="ECO:0000256" key="1">
    <source>
        <dbReference type="SAM" id="MobiDB-lite"/>
    </source>
</evidence>
<dbReference type="AlphaFoldDB" id="A0A9P0B0X9"/>
<evidence type="ECO:0000313" key="4">
    <source>
        <dbReference type="Proteomes" id="UP001154078"/>
    </source>
</evidence>
<name>A0A9P0B0X9_BRAAE</name>
<evidence type="ECO:0000313" key="3">
    <source>
        <dbReference type="EMBL" id="CAH0553120.1"/>
    </source>
</evidence>
<evidence type="ECO:0000256" key="2">
    <source>
        <dbReference type="SAM" id="SignalP"/>
    </source>
</evidence>
<sequence length="153" mass="17436">MSQAALLFKIFVQTLVSLVVILCLTECVSGNCLKYGHACWGAHGKRSGSHTLPVEKEEVTTKDIVIPKWFLQKILQNPLEPRYLRRTNQDSAGQHGEQLFSGIDNDLSFKGQEAYDGFEDLIDDMDFEDSKRDNLPMDRKPKLLLEKRSTLKH</sequence>
<dbReference type="Proteomes" id="UP001154078">
    <property type="component" value="Chromosome 3"/>
</dbReference>
<dbReference type="OrthoDB" id="6367990at2759"/>
<feature type="signal peptide" evidence="2">
    <location>
        <begin position="1"/>
        <end position="30"/>
    </location>
</feature>
<feature type="chain" id="PRO_5040390482" evidence="2">
    <location>
        <begin position="31"/>
        <end position="153"/>
    </location>
</feature>
<feature type="region of interest" description="Disordered" evidence="1">
    <location>
        <begin position="129"/>
        <end position="153"/>
    </location>
</feature>
<dbReference type="EMBL" id="OV121134">
    <property type="protein sequence ID" value="CAH0553120.1"/>
    <property type="molecule type" value="Genomic_DNA"/>
</dbReference>
<reference evidence="3" key="1">
    <citation type="submission" date="2021-12" db="EMBL/GenBank/DDBJ databases">
        <authorList>
            <person name="King R."/>
        </authorList>
    </citation>
    <scope>NUCLEOTIDE SEQUENCE</scope>
</reference>
<organism evidence="3 4">
    <name type="scientific">Brassicogethes aeneus</name>
    <name type="common">Rape pollen beetle</name>
    <name type="synonym">Meligethes aeneus</name>
    <dbReference type="NCBI Taxonomy" id="1431903"/>
    <lineage>
        <taxon>Eukaryota</taxon>
        <taxon>Metazoa</taxon>
        <taxon>Ecdysozoa</taxon>
        <taxon>Arthropoda</taxon>
        <taxon>Hexapoda</taxon>
        <taxon>Insecta</taxon>
        <taxon>Pterygota</taxon>
        <taxon>Neoptera</taxon>
        <taxon>Endopterygota</taxon>
        <taxon>Coleoptera</taxon>
        <taxon>Polyphaga</taxon>
        <taxon>Cucujiformia</taxon>
        <taxon>Nitidulidae</taxon>
        <taxon>Meligethinae</taxon>
        <taxon>Brassicogethes</taxon>
    </lineage>
</organism>
<gene>
    <name evidence="3" type="ORF">MELIAE_LOCUS5209</name>
</gene>